<comment type="caution">
    <text evidence="3">The sequence shown here is derived from an EMBL/GenBank/DDBJ whole genome shotgun (WGS) entry which is preliminary data.</text>
</comment>
<keyword evidence="2" id="KW-1133">Transmembrane helix</keyword>
<feature type="transmembrane region" description="Helical" evidence="2">
    <location>
        <begin position="32"/>
        <end position="52"/>
    </location>
</feature>
<evidence type="ECO:0000256" key="1">
    <source>
        <dbReference type="SAM" id="Coils"/>
    </source>
</evidence>
<evidence type="ECO:0000256" key="2">
    <source>
        <dbReference type="SAM" id="Phobius"/>
    </source>
</evidence>
<keyword evidence="1" id="KW-0175">Coiled coil</keyword>
<reference evidence="3" key="1">
    <citation type="journal article" date="2020" name="mSystems">
        <title>Genome- and Community-Level Interaction Insights into Carbon Utilization and Element Cycling Functions of Hydrothermarchaeota in Hydrothermal Sediment.</title>
        <authorList>
            <person name="Zhou Z."/>
            <person name="Liu Y."/>
            <person name="Xu W."/>
            <person name="Pan J."/>
            <person name="Luo Z.H."/>
            <person name="Li M."/>
        </authorList>
    </citation>
    <scope>NUCLEOTIDE SEQUENCE [LARGE SCALE GENOMIC DNA]</scope>
    <source>
        <strain evidence="3">HyVt-151</strain>
    </source>
</reference>
<organism evidence="3">
    <name type="scientific">Thermococcus litoralis</name>
    <dbReference type="NCBI Taxonomy" id="2265"/>
    <lineage>
        <taxon>Archaea</taxon>
        <taxon>Methanobacteriati</taxon>
        <taxon>Methanobacteriota</taxon>
        <taxon>Thermococci</taxon>
        <taxon>Thermococcales</taxon>
        <taxon>Thermococcaceae</taxon>
        <taxon>Thermococcus</taxon>
    </lineage>
</organism>
<gene>
    <name evidence="3" type="ORF">ENF72_01165</name>
</gene>
<dbReference type="AlphaFoldDB" id="A0A7C0Y1G4"/>
<dbReference type="Proteomes" id="UP000886210">
    <property type="component" value="Unassembled WGS sequence"/>
</dbReference>
<evidence type="ECO:0000313" key="3">
    <source>
        <dbReference type="EMBL" id="HDD31221.1"/>
    </source>
</evidence>
<proteinExistence type="predicted"/>
<name>A0A7C0Y1G4_THELI</name>
<accession>A0A7C0Y1G4</accession>
<feature type="coiled-coil region" evidence="1">
    <location>
        <begin position="87"/>
        <end position="141"/>
    </location>
</feature>
<protein>
    <submittedName>
        <fullName evidence="3">Uncharacterized protein</fullName>
    </submittedName>
</protein>
<sequence length="142" mass="16282">MKLRINLALLLATPFVLVAILAGSYLVRWIGVLIVGIILLAFILEEAELPYISRRREQKRRRKEDFERLAEVIRMAKKGSVARQILFDSILEIYEILEEDREKAKAKVRELKITGSGSKFLEDLEKSLEIVEAEVNEGRKGS</sequence>
<keyword evidence="2" id="KW-0812">Transmembrane</keyword>
<keyword evidence="2" id="KW-0472">Membrane</keyword>
<dbReference type="EMBL" id="DQYG01000048">
    <property type="protein sequence ID" value="HDD31221.1"/>
    <property type="molecule type" value="Genomic_DNA"/>
</dbReference>